<keyword evidence="4" id="KW-1185">Reference proteome</keyword>
<proteinExistence type="predicted"/>
<keyword evidence="2" id="KW-1133">Transmembrane helix</keyword>
<evidence type="ECO:0000256" key="2">
    <source>
        <dbReference type="SAM" id="Phobius"/>
    </source>
</evidence>
<evidence type="ECO:0000313" key="3">
    <source>
        <dbReference type="EMBL" id="GAA4289123.1"/>
    </source>
</evidence>
<feature type="region of interest" description="Disordered" evidence="1">
    <location>
        <begin position="1"/>
        <end position="57"/>
    </location>
</feature>
<protein>
    <submittedName>
        <fullName evidence="3">Uncharacterized protein</fullName>
    </submittedName>
</protein>
<dbReference type="EMBL" id="BAABBA010000022">
    <property type="protein sequence ID" value="GAA4289123.1"/>
    <property type="molecule type" value="Genomic_DNA"/>
</dbReference>
<evidence type="ECO:0000313" key="4">
    <source>
        <dbReference type="Proteomes" id="UP001499841"/>
    </source>
</evidence>
<sequence length="121" mass="13109">MSKLHEDDAHSAHGGGHAGHDPMPEDDRHGGVDTHVLHDAHAGHDMSHDGHGHGGHGDHVAQFRRLFWIMLVLAVPTVLLSSMFASRLLAARPARPRVGLADPGHGHLPLGRTPVPHRHRE</sequence>
<accession>A0ABP8EZA3</accession>
<feature type="region of interest" description="Disordered" evidence="1">
    <location>
        <begin position="97"/>
        <end position="121"/>
    </location>
</feature>
<keyword evidence="2" id="KW-0812">Transmembrane</keyword>
<evidence type="ECO:0000256" key="1">
    <source>
        <dbReference type="SAM" id="MobiDB-lite"/>
    </source>
</evidence>
<gene>
    <name evidence="3" type="ORF">GCM10022262_34840</name>
</gene>
<comment type="caution">
    <text evidence="3">The sequence shown here is derived from an EMBL/GenBank/DDBJ whole genome shotgun (WGS) entry which is preliminary data.</text>
</comment>
<name>A0ABP8EZA3_9MICO</name>
<dbReference type="Proteomes" id="UP001499841">
    <property type="component" value="Unassembled WGS sequence"/>
</dbReference>
<organism evidence="3 4">
    <name type="scientific">Georgenia daeguensis</name>
    <dbReference type="NCBI Taxonomy" id="908355"/>
    <lineage>
        <taxon>Bacteria</taxon>
        <taxon>Bacillati</taxon>
        <taxon>Actinomycetota</taxon>
        <taxon>Actinomycetes</taxon>
        <taxon>Micrococcales</taxon>
        <taxon>Bogoriellaceae</taxon>
        <taxon>Georgenia</taxon>
    </lineage>
</organism>
<reference evidence="4" key="1">
    <citation type="journal article" date="2019" name="Int. J. Syst. Evol. Microbiol.">
        <title>The Global Catalogue of Microorganisms (GCM) 10K type strain sequencing project: providing services to taxonomists for standard genome sequencing and annotation.</title>
        <authorList>
            <consortium name="The Broad Institute Genomics Platform"/>
            <consortium name="The Broad Institute Genome Sequencing Center for Infectious Disease"/>
            <person name="Wu L."/>
            <person name="Ma J."/>
        </authorList>
    </citation>
    <scope>NUCLEOTIDE SEQUENCE [LARGE SCALE GENOMIC DNA]</scope>
    <source>
        <strain evidence="4">JCM 17459</strain>
    </source>
</reference>
<feature type="compositionally biased region" description="Basic and acidic residues" evidence="1">
    <location>
        <begin position="1"/>
        <end position="11"/>
    </location>
</feature>
<keyword evidence="2" id="KW-0472">Membrane</keyword>
<feature type="transmembrane region" description="Helical" evidence="2">
    <location>
        <begin position="66"/>
        <end position="90"/>
    </location>
</feature>
<feature type="compositionally biased region" description="Basic and acidic residues" evidence="1">
    <location>
        <begin position="18"/>
        <end position="57"/>
    </location>
</feature>